<organism evidence="2 3">
    <name type="scientific">Klebsormidium nitens</name>
    <name type="common">Green alga</name>
    <name type="synonym">Ulothrix nitens</name>
    <dbReference type="NCBI Taxonomy" id="105231"/>
    <lineage>
        <taxon>Eukaryota</taxon>
        <taxon>Viridiplantae</taxon>
        <taxon>Streptophyta</taxon>
        <taxon>Klebsormidiophyceae</taxon>
        <taxon>Klebsormidiales</taxon>
        <taxon>Klebsormidiaceae</taxon>
        <taxon>Klebsormidium</taxon>
    </lineage>
</organism>
<dbReference type="InterPro" id="IPR039343">
    <property type="entry name" value="NDX1-like"/>
</dbReference>
<evidence type="ECO:0000313" key="3">
    <source>
        <dbReference type="Proteomes" id="UP000054558"/>
    </source>
</evidence>
<evidence type="ECO:0000256" key="1">
    <source>
        <dbReference type="SAM" id="MobiDB-lite"/>
    </source>
</evidence>
<proteinExistence type="predicted"/>
<protein>
    <recommendedName>
        <fullName evidence="4">Protein NEOXANTHIN-DEFICIENT 1</fullName>
    </recommendedName>
</protein>
<dbReference type="EMBL" id="DF236955">
    <property type="protein sequence ID" value="GAQ77960.1"/>
    <property type="molecule type" value="Genomic_DNA"/>
</dbReference>
<dbReference type="PANTHER" id="PTHR35467:SF2">
    <property type="entry name" value="PROTEIN NEOXANTHIN-DEFICIENT 1"/>
    <property type="match status" value="1"/>
</dbReference>
<evidence type="ECO:0000313" key="2">
    <source>
        <dbReference type="EMBL" id="GAQ77960.1"/>
    </source>
</evidence>
<dbReference type="OMA" id="VRPAKIW"/>
<dbReference type="SUPFAM" id="SSF160104">
    <property type="entry name" value="Acetoacetate decarboxylase-like"/>
    <property type="match status" value="1"/>
</dbReference>
<dbReference type="InterPro" id="IPR023375">
    <property type="entry name" value="ADC_dom_sf"/>
</dbReference>
<dbReference type="Gene3D" id="2.40.400.10">
    <property type="entry name" value="Acetoacetate decarboxylase-like"/>
    <property type="match status" value="1"/>
</dbReference>
<dbReference type="PANTHER" id="PTHR35467">
    <property type="match status" value="1"/>
</dbReference>
<sequence>MGSAGSKRADGTEWEDNYKDGPPWVFKGRALYQLQLVKASEARKFIPPELKIVEAFGYTLGGLYFAQYDSSPAGQFDELVALAGIVWNPPTSCAWAARVLVDTPVAVRHGLTEVGLPSRLARFQKRRLPQQKRRHQRSSKSDNLGETSLPEGANGLTEVSAETEDGPLQVTIDEVGWRNENRHLAAITLPRDRRKGAWAGPRIKMYLPSFSGKTDLQPDMLKYSCELRCNVRPVAAARVEAPKASGRPEADSALRSVLLGRPVFSLVFDNMEMSVEAPIVVANHIEKRELEEGQKSRKWAPAFGKLQWGST</sequence>
<keyword evidence="3" id="KW-1185">Reference proteome</keyword>
<evidence type="ECO:0008006" key="4">
    <source>
        <dbReference type="Google" id="ProtNLM"/>
    </source>
</evidence>
<feature type="region of interest" description="Disordered" evidence="1">
    <location>
        <begin position="125"/>
        <end position="164"/>
    </location>
</feature>
<dbReference type="GO" id="GO:0016123">
    <property type="term" value="P:xanthophyll biosynthetic process"/>
    <property type="evidence" value="ECO:0000318"/>
    <property type="project" value="GO_Central"/>
</dbReference>
<gene>
    <name evidence="2" type="ORF">KFL_000060250</name>
</gene>
<accession>A0A0U9HLY6</accession>
<name>A0A0U9HLY6_KLENI</name>
<dbReference type="Proteomes" id="UP000054558">
    <property type="component" value="Unassembled WGS sequence"/>
</dbReference>
<dbReference type="AlphaFoldDB" id="A0A0U9HLY6"/>
<feature type="compositionally biased region" description="Basic residues" evidence="1">
    <location>
        <begin position="125"/>
        <end position="138"/>
    </location>
</feature>
<dbReference type="OrthoDB" id="9970474at2759"/>
<reference evidence="2 3" key="1">
    <citation type="journal article" date="2014" name="Nat. Commun.">
        <title>Klebsormidium flaccidum genome reveals primary factors for plant terrestrial adaptation.</title>
        <authorList>
            <person name="Hori K."/>
            <person name="Maruyama F."/>
            <person name="Fujisawa T."/>
            <person name="Togashi T."/>
            <person name="Yamamoto N."/>
            <person name="Seo M."/>
            <person name="Sato S."/>
            <person name="Yamada T."/>
            <person name="Mori H."/>
            <person name="Tajima N."/>
            <person name="Moriyama T."/>
            <person name="Ikeuchi M."/>
            <person name="Watanabe M."/>
            <person name="Wada H."/>
            <person name="Kobayashi K."/>
            <person name="Saito M."/>
            <person name="Masuda T."/>
            <person name="Sasaki-Sekimoto Y."/>
            <person name="Mashiguchi K."/>
            <person name="Awai K."/>
            <person name="Shimojima M."/>
            <person name="Masuda S."/>
            <person name="Iwai M."/>
            <person name="Nobusawa T."/>
            <person name="Narise T."/>
            <person name="Kondo S."/>
            <person name="Saito H."/>
            <person name="Sato R."/>
            <person name="Murakawa M."/>
            <person name="Ihara Y."/>
            <person name="Oshima-Yamada Y."/>
            <person name="Ohtaka K."/>
            <person name="Satoh M."/>
            <person name="Sonobe K."/>
            <person name="Ishii M."/>
            <person name="Ohtani R."/>
            <person name="Kanamori-Sato M."/>
            <person name="Honoki R."/>
            <person name="Miyazaki D."/>
            <person name="Mochizuki H."/>
            <person name="Umetsu J."/>
            <person name="Higashi K."/>
            <person name="Shibata D."/>
            <person name="Kamiya Y."/>
            <person name="Sato N."/>
            <person name="Nakamura Y."/>
            <person name="Tabata S."/>
            <person name="Ida S."/>
            <person name="Kurokawa K."/>
            <person name="Ohta H."/>
        </authorList>
    </citation>
    <scope>NUCLEOTIDE SEQUENCE [LARGE SCALE GENOMIC DNA]</scope>
    <source>
        <strain evidence="2 3">NIES-2285</strain>
    </source>
</reference>